<name>A0A392U6Z2_9FABA</name>
<feature type="non-terminal residue" evidence="2">
    <location>
        <position position="75"/>
    </location>
</feature>
<reference evidence="2 3" key="1">
    <citation type="journal article" date="2018" name="Front. Plant Sci.">
        <title>Red Clover (Trifolium pratense) and Zigzag Clover (T. medium) - A Picture of Genomic Similarities and Differences.</title>
        <authorList>
            <person name="Dluhosova J."/>
            <person name="Istvanek J."/>
            <person name="Nedelnik J."/>
            <person name="Repkova J."/>
        </authorList>
    </citation>
    <scope>NUCLEOTIDE SEQUENCE [LARGE SCALE GENOMIC DNA]</scope>
    <source>
        <strain evidence="3">cv. 10/8</strain>
        <tissue evidence="2">Leaf</tissue>
    </source>
</reference>
<dbReference type="Proteomes" id="UP000265520">
    <property type="component" value="Unassembled WGS sequence"/>
</dbReference>
<evidence type="ECO:0000313" key="2">
    <source>
        <dbReference type="EMBL" id="MCI68567.1"/>
    </source>
</evidence>
<proteinExistence type="predicted"/>
<sequence length="75" mass="8360">KADAVVAEKAKKKDLKRKSSGVKIDEGRSKMRHDKASEQNDSSGTESDDDVPLAQKLKQKTPKAYAKEMHKKFST</sequence>
<organism evidence="2 3">
    <name type="scientific">Trifolium medium</name>
    <dbReference type="NCBI Taxonomy" id="97028"/>
    <lineage>
        <taxon>Eukaryota</taxon>
        <taxon>Viridiplantae</taxon>
        <taxon>Streptophyta</taxon>
        <taxon>Embryophyta</taxon>
        <taxon>Tracheophyta</taxon>
        <taxon>Spermatophyta</taxon>
        <taxon>Magnoliopsida</taxon>
        <taxon>eudicotyledons</taxon>
        <taxon>Gunneridae</taxon>
        <taxon>Pentapetalae</taxon>
        <taxon>rosids</taxon>
        <taxon>fabids</taxon>
        <taxon>Fabales</taxon>
        <taxon>Fabaceae</taxon>
        <taxon>Papilionoideae</taxon>
        <taxon>50 kb inversion clade</taxon>
        <taxon>NPAAA clade</taxon>
        <taxon>Hologalegina</taxon>
        <taxon>IRL clade</taxon>
        <taxon>Trifolieae</taxon>
        <taxon>Trifolium</taxon>
    </lineage>
</organism>
<dbReference type="AlphaFoldDB" id="A0A392U6Z2"/>
<evidence type="ECO:0000313" key="3">
    <source>
        <dbReference type="Proteomes" id="UP000265520"/>
    </source>
</evidence>
<accession>A0A392U6Z2</accession>
<feature type="non-terminal residue" evidence="2">
    <location>
        <position position="1"/>
    </location>
</feature>
<feature type="compositionally biased region" description="Basic and acidic residues" evidence="1">
    <location>
        <begin position="23"/>
        <end position="38"/>
    </location>
</feature>
<comment type="caution">
    <text evidence="2">The sequence shown here is derived from an EMBL/GenBank/DDBJ whole genome shotgun (WGS) entry which is preliminary data.</text>
</comment>
<protein>
    <submittedName>
        <fullName evidence="2">Uncharacterized protein</fullName>
    </submittedName>
</protein>
<feature type="compositionally biased region" description="Basic and acidic residues" evidence="1">
    <location>
        <begin position="1"/>
        <end position="11"/>
    </location>
</feature>
<evidence type="ECO:0000256" key="1">
    <source>
        <dbReference type="SAM" id="MobiDB-lite"/>
    </source>
</evidence>
<feature type="region of interest" description="Disordered" evidence="1">
    <location>
        <begin position="1"/>
        <end position="75"/>
    </location>
</feature>
<keyword evidence="3" id="KW-1185">Reference proteome</keyword>
<dbReference type="EMBL" id="LXQA010738912">
    <property type="protein sequence ID" value="MCI68567.1"/>
    <property type="molecule type" value="Genomic_DNA"/>
</dbReference>